<proteinExistence type="predicted"/>
<feature type="region of interest" description="Disordered" evidence="1">
    <location>
        <begin position="16"/>
        <end position="64"/>
    </location>
</feature>
<reference evidence="3" key="1">
    <citation type="submission" date="2021-03" db="EMBL/GenBank/DDBJ databases">
        <title>Draft genome sequence of rust myrtle Austropuccinia psidii MF-1, a brazilian biotype.</title>
        <authorList>
            <person name="Quecine M.C."/>
            <person name="Pachon D.M.R."/>
            <person name="Bonatelli M.L."/>
            <person name="Correr F.H."/>
            <person name="Franceschini L.M."/>
            <person name="Leite T.F."/>
            <person name="Margarido G.R.A."/>
            <person name="Almeida C.A."/>
            <person name="Ferrarezi J.A."/>
            <person name="Labate C.A."/>
        </authorList>
    </citation>
    <scope>NUCLEOTIDE SEQUENCE</scope>
    <source>
        <strain evidence="3">MF-1</strain>
    </source>
</reference>
<sequence>MDNLLNLGKQAYQEYSNQNQSHQSNQHFNSTTSSGQMIDRDGDGIPDFQQAAHHASQHSGNAADSSLFSNAMSFLKSQTQNHGHDEDDDLDEHQIAQAHDRAYNKNQAGSLDANSMGMAAALQAFNQFNSGGGSSGGDRASGGGQSKLIGLAMAQAAKLFDSSGGASGGQKQDAVNSAGKMIMKLMMKQKMGQMMGGGGNSGGLSGLASLAGKFM</sequence>
<dbReference type="Proteomes" id="UP000765509">
    <property type="component" value="Unassembled WGS sequence"/>
</dbReference>
<keyword evidence="4" id="KW-1185">Reference proteome</keyword>
<protein>
    <recommendedName>
        <fullName evidence="2">DUF7721 domain-containing protein</fullName>
    </recommendedName>
</protein>
<comment type="caution">
    <text evidence="3">The sequence shown here is derived from an EMBL/GenBank/DDBJ whole genome shotgun (WGS) entry which is preliminary data.</text>
</comment>
<dbReference type="Pfam" id="PF24845">
    <property type="entry name" value="DUF7721"/>
    <property type="match status" value="1"/>
</dbReference>
<evidence type="ECO:0000256" key="1">
    <source>
        <dbReference type="SAM" id="MobiDB-lite"/>
    </source>
</evidence>
<name>A0A9Q3BMJ9_9BASI</name>
<feature type="domain" description="DUF7721" evidence="2">
    <location>
        <begin position="47"/>
        <end position="133"/>
    </location>
</feature>
<evidence type="ECO:0000313" key="3">
    <source>
        <dbReference type="EMBL" id="MBW0467788.1"/>
    </source>
</evidence>
<feature type="compositionally biased region" description="Low complexity" evidence="1">
    <location>
        <begin position="16"/>
        <end position="30"/>
    </location>
</feature>
<dbReference type="EMBL" id="AVOT02001678">
    <property type="protein sequence ID" value="MBW0467788.1"/>
    <property type="molecule type" value="Genomic_DNA"/>
</dbReference>
<dbReference type="OrthoDB" id="2290255at2759"/>
<evidence type="ECO:0000313" key="4">
    <source>
        <dbReference type="Proteomes" id="UP000765509"/>
    </source>
</evidence>
<organism evidence="3 4">
    <name type="scientific">Austropuccinia psidii MF-1</name>
    <dbReference type="NCBI Taxonomy" id="1389203"/>
    <lineage>
        <taxon>Eukaryota</taxon>
        <taxon>Fungi</taxon>
        <taxon>Dikarya</taxon>
        <taxon>Basidiomycota</taxon>
        <taxon>Pucciniomycotina</taxon>
        <taxon>Pucciniomycetes</taxon>
        <taxon>Pucciniales</taxon>
        <taxon>Sphaerophragmiaceae</taxon>
        <taxon>Austropuccinia</taxon>
    </lineage>
</organism>
<dbReference type="PANTHER" id="PTHR39477:SF1">
    <property type="entry name" value="BETA-FLANKING PROTEIN"/>
    <property type="match status" value="1"/>
</dbReference>
<dbReference type="InterPro" id="IPR056138">
    <property type="entry name" value="DUF7721"/>
</dbReference>
<dbReference type="PANTHER" id="PTHR39477">
    <property type="entry name" value="CHROMOSOME 8, WHOLE GENOME SHOTGUN SEQUENCE"/>
    <property type="match status" value="1"/>
</dbReference>
<evidence type="ECO:0000259" key="2">
    <source>
        <dbReference type="Pfam" id="PF24845"/>
    </source>
</evidence>
<gene>
    <name evidence="3" type="ORF">O181_007503</name>
</gene>
<accession>A0A9Q3BMJ9</accession>
<dbReference type="AlphaFoldDB" id="A0A9Q3BMJ9"/>